<evidence type="ECO:0000313" key="5">
    <source>
        <dbReference type="EMBL" id="MDE1464400.1"/>
    </source>
</evidence>
<organism evidence="5 6">
    <name type="scientific">Spartinivicinus poritis</name>
    <dbReference type="NCBI Taxonomy" id="2994640"/>
    <lineage>
        <taxon>Bacteria</taxon>
        <taxon>Pseudomonadati</taxon>
        <taxon>Pseudomonadota</taxon>
        <taxon>Gammaproteobacteria</taxon>
        <taxon>Oceanospirillales</taxon>
        <taxon>Zooshikellaceae</taxon>
        <taxon>Spartinivicinus</taxon>
    </lineage>
</organism>
<evidence type="ECO:0000313" key="6">
    <source>
        <dbReference type="Proteomes" id="UP001528823"/>
    </source>
</evidence>
<keyword evidence="3" id="KW-0812">Transmembrane</keyword>
<reference evidence="5 6" key="1">
    <citation type="submission" date="2022-11" db="EMBL/GenBank/DDBJ databases">
        <title>Spartinivicinus poritis sp. nov., isolated from scleractinian coral Porites lutea.</title>
        <authorList>
            <person name="Zhang G."/>
            <person name="Cai L."/>
            <person name="Wei Q."/>
        </authorList>
    </citation>
    <scope>NUCLEOTIDE SEQUENCE [LARGE SCALE GENOMIC DNA]</scope>
    <source>
        <strain evidence="5 6">A2-2</strain>
    </source>
</reference>
<accession>A0ABT5UDW3</accession>
<gene>
    <name evidence="5" type="ORF">ORQ98_20785</name>
</gene>
<protein>
    <submittedName>
        <fullName evidence="5">Transporter substrate-binding domain-containing protein</fullName>
    </submittedName>
</protein>
<dbReference type="PANTHER" id="PTHR35936:SF6">
    <property type="entry name" value="AMINO ACID ABC TRANSPORTER SUBSTRATE-BINDING PAAT FAMILY PROTEIN"/>
    <property type="match status" value="1"/>
</dbReference>
<keyword evidence="3" id="KW-0472">Membrane</keyword>
<sequence>MGKNYLKNRLKGLILYRAVYIFGCIVGCYCNFTFAADNDVVKVSAHPSYPPIMWLQDDKMVGVAFKVVDYVFKKIGVAHDAIHVGPWKRVHKNAMNGNIDIIAAAYLNDERQSYLLYSEWFMEDPVALFVWHDKQFKYDKWSDLIGKHGTTHLGESYGEKFDQYIKENLTVDREYKYINHFRKLEHGRVDYFLYGLYPGLIEIHKHGYHGKIVKLKKNVVNEKFYITISKKSPYVSLLPQINQEIIKVRNTRLVKQWVDEAMDYYKQHNTP</sequence>
<proteinExistence type="inferred from homology"/>
<dbReference type="RefSeq" id="WP_274690726.1">
    <property type="nucleotide sequence ID" value="NZ_JAPMOU010000034.1"/>
</dbReference>
<name>A0ABT5UDW3_9GAMM</name>
<evidence type="ECO:0000256" key="2">
    <source>
        <dbReference type="ARBA" id="ARBA00022729"/>
    </source>
</evidence>
<feature type="domain" description="Solute-binding protein family 3/N-terminal" evidence="4">
    <location>
        <begin position="40"/>
        <end position="261"/>
    </location>
</feature>
<dbReference type="EMBL" id="JAPMOU010000034">
    <property type="protein sequence ID" value="MDE1464400.1"/>
    <property type="molecule type" value="Genomic_DNA"/>
</dbReference>
<feature type="transmembrane region" description="Helical" evidence="3">
    <location>
        <begin position="12"/>
        <end position="34"/>
    </location>
</feature>
<dbReference type="Proteomes" id="UP001528823">
    <property type="component" value="Unassembled WGS sequence"/>
</dbReference>
<dbReference type="SMART" id="SM00062">
    <property type="entry name" value="PBPb"/>
    <property type="match status" value="1"/>
</dbReference>
<dbReference type="Pfam" id="PF00497">
    <property type="entry name" value="SBP_bac_3"/>
    <property type="match status" value="1"/>
</dbReference>
<evidence type="ECO:0000259" key="4">
    <source>
        <dbReference type="SMART" id="SM00062"/>
    </source>
</evidence>
<evidence type="ECO:0000256" key="1">
    <source>
        <dbReference type="ARBA" id="ARBA00010333"/>
    </source>
</evidence>
<keyword evidence="2" id="KW-0732">Signal</keyword>
<keyword evidence="6" id="KW-1185">Reference proteome</keyword>
<dbReference type="PANTHER" id="PTHR35936">
    <property type="entry name" value="MEMBRANE-BOUND LYTIC MUREIN TRANSGLYCOSYLASE F"/>
    <property type="match status" value="1"/>
</dbReference>
<comment type="similarity">
    <text evidence="1">Belongs to the bacterial solute-binding protein 3 family.</text>
</comment>
<comment type="caution">
    <text evidence="5">The sequence shown here is derived from an EMBL/GenBank/DDBJ whole genome shotgun (WGS) entry which is preliminary data.</text>
</comment>
<keyword evidence="3" id="KW-1133">Transmembrane helix</keyword>
<evidence type="ECO:0000256" key="3">
    <source>
        <dbReference type="SAM" id="Phobius"/>
    </source>
</evidence>
<dbReference type="SUPFAM" id="SSF53850">
    <property type="entry name" value="Periplasmic binding protein-like II"/>
    <property type="match status" value="1"/>
</dbReference>
<dbReference type="Gene3D" id="3.40.190.10">
    <property type="entry name" value="Periplasmic binding protein-like II"/>
    <property type="match status" value="2"/>
</dbReference>
<dbReference type="InterPro" id="IPR001638">
    <property type="entry name" value="Solute-binding_3/MltF_N"/>
</dbReference>